<name>W9GJ09_9MICO</name>
<evidence type="ECO:0000313" key="2">
    <source>
        <dbReference type="Proteomes" id="UP000019494"/>
    </source>
</evidence>
<organism evidence="1 2">
    <name type="scientific">Intrasporangium chromatireducens Q5-1</name>
    <dbReference type="NCBI Taxonomy" id="584657"/>
    <lineage>
        <taxon>Bacteria</taxon>
        <taxon>Bacillati</taxon>
        <taxon>Actinomycetota</taxon>
        <taxon>Actinomycetes</taxon>
        <taxon>Micrococcales</taxon>
        <taxon>Intrasporangiaceae</taxon>
        <taxon>Intrasporangium</taxon>
    </lineage>
</organism>
<comment type="caution">
    <text evidence="1">The sequence shown here is derived from an EMBL/GenBank/DDBJ whole genome shotgun (WGS) entry which is preliminary data.</text>
</comment>
<dbReference type="Proteomes" id="UP000019494">
    <property type="component" value="Unassembled WGS sequence"/>
</dbReference>
<sequence length="180" mass="18955">MKAWSGEAGTAKRLAVSAVAGAAAVSLLGACSMATHQQAAAVVNGHVISLSDVEQTTQQLQAANLDFSEQIVVTALIAAPLLHQTVEASGSWKPDATYASVVNAMPDATDTTKEFVSAVALLQSAQMTQQDVAQYRKDLKQAKISVNPRFGTLQPSNEGPVYFTLGQSTPNWIKPTDQAK</sequence>
<protein>
    <recommendedName>
        <fullName evidence="3">Lipoprotein</fullName>
    </recommendedName>
</protein>
<evidence type="ECO:0008006" key="3">
    <source>
        <dbReference type="Google" id="ProtNLM"/>
    </source>
</evidence>
<dbReference type="PROSITE" id="PS51257">
    <property type="entry name" value="PROKAR_LIPOPROTEIN"/>
    <property type="match status" value="1"/>
</dbReference>
<dbReference type="InterPro" id="IPR027304">
    <property type="entry name" value="Trigger_fact/SurA_dom_sf"/>
</dbReference>
<keyword evidence="2" id="KW-1185">Reference proteome</keyword>
<dbReference type="PATRIC" id="fig|584657.3.peg.3313"/>
<dbReference type="RefSeq" id="WP_240474369.1">
    <property type="nucleotide sequence ID" value="NZ_AWQS01000183.1"/>
</dbReference>
<dbReference type="AlphaFoldDB" id="W9GJ09"/>
<dbReference type="EMBL" id="AWQS01000183">
    <property type="protein sequence ID" value="EWT04808.1"/>
    <property type="molecule type" value="Genomic_DNA"/>
</dbReference>
<dbReference type="SUPFAM" id="SSF109998">
    <property type="entry name" value="Triger factor/SurA peptide-binding domain-like"/>
    <property type="match status" value="1"/>
</dbReference>
<proteinExistence type="predicted"/>
<accession>W9GJ09</accession>
<reference evidence="2" key="1">
    <citation type="submission" date="2013-08" db="EMBL/GenBank/DDBJ databases">
        <title>Intrasporangium oryzae NRRL B-24470.</title>
        <authorList>
            <person name="Liu H."/>
            <person name="Wang G."/>
        </authorList>
    </citation>
    <scope>NUCLEOTIDE SEQUENCE [LARGE SCALE GENOMIC DNA]</scope>
    <source>
        <strain evidence="2">Q5-1</strain>
    </source>
</reference>
<evidence type="ECO:0000313" key="1">
    <source>
        <dbReference type="EMBL" id="EWT04808.1"/>
    </source>
</evidence>
<gene>
    <name evidence="1" type="ORF">N864_24190</name>
</gene>